<organism evidence="3 4">
    <name type="scientific">Lysobacter korlensis</name>
    <dbReference type="NCBI Taxonomy" id="553636"/>
    <lineage>
        <taxon>Bacteria</taxon>
        <taxon>Pseudomonadati</taxon>
        <taxon>Pseudomonadota</taxon>
        <taxon>Gammaproteobacteria</taxon>
        <taxon>Lysobacterales</taxon>
        <taxon>Lysobacteraceae</taxon>
        <taxon>Lysobacter</taxon>
    </lineage>
</organism>
<keyword evidence="2" id="KW-0812">Transmembrane</keyword>
<accession>A0ABV6RYH3</accession>
<gene>
    <name evidence="3" type="ORF">ACFFGH_24220</name>
</gene>
<dbReference type="EMBL" id="JBHLTG010000006">
    <property type="protein sequence ID" value="MFC0680948.1"/>
    <property type="molecule type" value="Genomic_DNA"/>
</dbReference>
<evidence type="ECO:0000313" key="3">
    <source>
        <dbReference type="EMBL" id="MFC0680948.1"/>
    </source>
</evidence>
<dbReference type="Proteomes" id="UP001589896">
    <property type="component" value="Unassembled WGS sequence"/>
</dbReference>
<protein>
    <submittedName>
        <fullName evidence="3">Uncharacterized protein</fullName>
    </submittedName>
</protein>
<feature type="coiled-coil region" evidence="1">
    <location>
        <begin position="228"/>
        <end position="276"/>
    </location>
</feature>
<evidence type="ECO:0000313" key="4">
    <source>
        <dbReference type="Proteomes" id="UP001589896"/>
    </source>
</evidence>
<dbReference type="RefSeq" id="WP_386673124.1">
    <property type="nucleotide sequence ID" value="NZ_JBHLTG010000006.1"/>
</dbReference>
<keyword evidence="1" id="KW-0175">Coiled coil</keyword>
<sequence length="421" mass="44704">MAPELLRALTVAGITVGVVFALLTVLGIALLVRRNRRAAPASRPERAAELEAGSALLRLDDAVTASAADVAFAAAQFGADRARPFADALASARSDLAEAFRLKRRLDDATPDDDRHRREWNRRILTLTERSLRSLEAHEREFSAMRSAEASAPERIRLARRRLDELRARTAERTRALEQLTPSYDELAVSPARGAVQTSSAELAQAAQLIATAESGLAGPVTAVGDAISAAELQLQRASASLDAADENERNLERAAGELERVTAAARAQLDEARARSAAAPDADSADAITRAVADVERVLAGQTAPGARRDPVRAVDEVQVALGRLDTALATARNQEQRLRSAREALDGALFSARSQIAAARSAIGDRSGGAGARARLTEAERELELALHAADPVEALDAARRAATHARDADALARYRAGG</sequence>
<keyword evidence="4" id="KW-1185">Reference proteome</keyword>
<keyword evidence="2" id="KW-0472">Membrane</keyword>
<feature type="transmembrane region" description="Helical" evidence="2">
    <location>
        <begin position="6"/>
        <end position="32"/>
    </location>
</feature>
<keyword evidence="2" id="KW-1133">Transmembrane helix</keyword>
<comment type="caution">
    <text evidence="3">The sequence shown here is derived from an EMBL/GenBank/DDBJ whole genome shotgun (WGS) entry which is preliminary data.</text>
</comment>
<proteinExistence type="predicted"/>
<evidence type="ECO:0000256" key="2">
    <source>
        <dbReference type="SAM" id="Phobius"/>
    </source>
</evidence>
<name>A0ABV6RYH3_9GAMM</name>
<evidence type="ECO:0000256" key="1">
    <source>
        <dbReference type="SAM" id="Coils"/>
    </source>
</evidence>
<reference evidence="3 4" key="1">
    <citation type="submission" date="2024-09" db="EMBL/GenBank/DDBJ databases">
        <authorList>
            <person name="Sun Q."/>
            <person name="Mori K."/>
        </authorList>
    </citation>
    <scope>NUCLEOTIDE SEQUENCE [LARGE SCALE GENOMIC DNA]</scope>
    <source>
        <strain evidence="3 4">KCTC 23076</strain>
    </source>
</reference>